<name>A0AAV8U9C9_9ROSI</name>
<dbReference type="Proteomes" id="UP001159364">
    <property type="component" value="Linkage Group LG08"/>
</dbReference>
<accession>A0AAV8U9C9</accession>
<keyword evidence="2" id="KW-0805">Transcription regulation</keyword>
<dbReference type="PANTHER" id="PTHR33124:SF39">
    <property type="entry name" value="TRANSCRIPTION FACTOR UPBEAT1"/>
    <property type="match status" value="1"/>
</dbReference>
<dbReference type="InterPro" id="IPR044660">
    <property type="entry name" value="IBH1-like"/>
</dbReference>
<evidence type="ECO:0000256" key="4">
    <source>
        <dbReference type="ARBA" id="ARBA00023242"/>
    </source>
</evidence>
<comment type="caution">
    <text evidence="5">The sequence shown here is derived from an EMBL/GenBank/DDBJ whole genome shotgun (WGS) entry which is preliminary data.</text>
</comment>
<evidence type="ECO:0000313" key="6">
    <source>
        <dbReference type="Proteomes" id="UP001159364"/>
    </source>
</evidence>
<sequence>MGVSSIPLSSTNTVQGKVEEAGNQSYRDQYSLWDKMLEAQAKKRSQVKKQRFIRRYGGTLRARRMSMKRRARLECGRRDGNGIERRVRTLKKLIPHGDQSIGLDGLFRETTDYILSLQMKVRLMQIMVKALTGSVED</sequence>
<dbReference type="CDD" id="cd11444">
    <property type="entry name" value="bHLH_AtIBH1_like"/>
    <property type="match status" value="1"/>
</dbReference>
<dbReference type="GO" id="GO:0005634">
    <property type="term" value="C:nucleus"/>
    <property type="evidence" value="ECO:0007669"/>
    <property type="project" value="UniProtKB-SubCell"/>
</dbReference>
<keyword evidence="6" id="KW-1185">Reference proteome</keyword>
<comment type="subcellular location">
    <subcellularLocation>
        <location evidence="1">Nucleus</location>
    </subcellularLocation>
</comment>
<keyword evidence="4" id="KW-0539">Nucleus</keyword>
<dbReference type="AlphaFoldDB" id="A0AAV8U9C9"/>
<evidence type="ECO:0000256" key="3">
    <source>
        <dbReference type="ARBA" id="ARBA00023163"/>
    </source>
</evidence>
<protein>
    <submittedName>
        <fullName evidence="5">Uncharacterized protein</fullName>
    </submittedName>
</protein>
<evidence type="ECO:0000256" key="1">
    <source>
        <dbReference type="ARBA" id="ARBA00004123"/>
    </source>
</evidence>
<proteinExistence type="predicted"/>
<dbReference type="GO" id="GO:0006355">
    <property type="term" value="P:regulation of DNA-templated transcription"/>
    <property type="evidence" value="ECO:0007669"/>
    <property type="project" value="InterPro"/>
</dbReference>
<dbReference type="PANTHER" id="PTHR33124">
    <property type="entry name" value="TRANSCRIPTION FACTOR IBH1-LIKE 1"/>
    <property type="match status" value="1"/>
</dbReference>
<evidence type="ECO:0000256" key="2">
    <source>
        <dbReference type="ARBA" id="ARBA00023015"/>
    </source>
</evidence>
<evidence type="ECO:0000313" key="5">
    <source>
        <dbReference type="EMBL" id="KAJ8899140.1"/>
    </source>
</evidence>
<organism evidence="5 6">
    <name type="scientific">Erythroxylum novogranatense</name>
    <dbReference type="NCBI Taxonomy" id="1862640"/>
    <lineage>
        <taxon>Eukaryota</taxon>
        <taxon>Viridiplantae</taxon>
        <taxon>Streptophyta</taxon>
        <taxon>Embryophyta</taxon>
        <taxon>Tracheophyta</taxon>
        <taxon>Spermatophyta</taxon>
        <taxon>Magnoliopsida</taxon>
        <taxon>eudicotyledons</taxon>
        <taxon>Gunneridae</taxon>
        <taxon>Pentapetalae</taxon>
        <taxon>rosids</taxon>
        <taxon>fabids</taxon>
        <taxon>Malpighiales</taxon>
        <taxon>Erythroxylaceae</taxon>
        <taxon>Erythroxylum</taxon>
    </lineage>
</organism>
<keyword evidence="3" id="KW-0804">Transcription</keyword>
<dbReference type="InterPro" id="IPR044549">
    <property type="entry name" value="bHLH_AtIBH1-like"/>
</dbReference>
<dbReference type="EMBL" id="JAIWQS010000008">
    <property type="protein sequence ID" value="KAJ8899140.1"/>
    <property type="molecule type" value="Genomic_DNA"/>
</dbReference>
<gene>
    <name evidence="5" type="ORF">K2173_011137</name>
</gene>
<reference evidence="5 6" key="1">
    <citation type="submission" date="2021-09" db="EMBL/GenBank/DDBJ databases">
        <title>Genomic insights and catalytic innovation underlie evolution of tropane alkaloids biosynthesis.</title>
        <authorList>
            <person name="Wang Y.-J."/>
            <person name="Tian T."/>
            <person name="Huang J.-P."/>
            <person name="Huang S.-X."/>
        </authorList>
    </citation>
    <scope>NUCLEOTIDE SEQUENCE [LARGE SCALE GENOMIC DNA]</scope>
    <source>
        <strain evidence="5">KIB-2018</strain>
        <tissue evidence="5">Leaf</tissue>
    </source>
</reference>